<feature type="region of interest" description="Disordered" evidence="1">
    <location>
        <begin position="405"/>
        <end position="435"/>
    </location>
</feature>
<organism evidence="2">
    <name type="scientific">Chromera velia CCMP2878</name>
    <dbReference type="NCBI Taxonomy" id="1169474"/>
    <lineage>
        <taxon>Eukaryota</taxon>
        <taxon>Sar</taxon>
        <taxon>Alveolata</taxon>
        <taxon>Colpodellida</taxon>
        <taxon>Chromeraceae</taxon>
        <taxon>Chromera</taxon>
    </lineage>
</organism>
<gene>
    <name evidence="2" type="ORF">Cvel_888</name>
</gene>
<dbReference type="EMBL" id="CDMZ01002095">
    <property type="protein sequence ID" value="CEM40737.1"/>
    <property type="molecule type" value="Genomic_DNA"/>
</dbReference>
<evidence type="ECO:0000256" key="1">
    <source>
        <dbReference type="SAM" id="MobiDB-lite"/>
    </source>
</evidence>
<protein>
    <submittedName>
        <fullName evidence="2">Uncharacterized protein</fullName>
    </submittedName>
</protein>
<reference evidence="2" key="1">
    <citation type="submission" date="2014-11" db="EMBL/GenBank/DDBJ databases">
        <authorList>
            <person name="Otto D Thomas"/>
            <person name="Naeem Raeece"/>
        </authorList>
    </citation>
    <scope>NUCLEOTIDE SEQUENCE</scope>
</reference>
<name>A0A0G4H9X0_9ALVE</name>
<dbReference type="AlphaFoldDB" id="A0A0G4H9X0"/>
<proteinExistence type="predicted"/>
<evidence type="ECO:0000313" key="2">
    <source>
        <dbReference type="EMBL" id="CEM40737.1"/>
    </source>
</evidence>
<accession>A0A0G4H9X0</accession>
<sequence>MEKAVERLGLKFSSPSEVRIGFGEMLDTGTYVATGIMGNVTDRAGAVILEDGSLIVFTEYSSGMTRNRAGMAAKDVGMGLYEWRRELGLPVGNVRLWNLLNPFAPPPSRLPSVHHSKAGDLLSVFRLKQQQSKMIFPGNVRLSGRNHSVVEALTCRWLAEGTPPQDEAALLKPPLITSVEGGRSAGVTPRLEALRGANASVEGLTEEAGKTAEEYRAPRVPTAEVWSAEMEHAGFYASVAPQKLDPQISVPEPDEWETLTDTDTHEAPLEDEAALLKPPLITSVEGGRSAGVTPRLEALRGANASVEGLTEEAGKTAEEYRAPRVPTAEVWSAEMEHAGFYASVAPQKLDPQISVPEPDEWETLTDTDTHEAPLEGEAALLKPPLITSVERGRSAGVTPRLEALRGANASVEGLTEEAGKTAEEYRAPRVPTAEV</sequence>
<feature type="compositionally biased region" description="Basic and acidic residues" evidence="1">
    <location>
        <begin position="417"/>
        <end position="427"/>
    </location>
</feature>
<dbReference type="VEuPathDB" id="CryptoDB:Cvel_888"/>